<name>A0ABR9WTJ0_9FLAO</name>
<dbReference type="Pfam" id="PF20347">
    <property type="entry name" value="DUF6642"/>
    <property type="match status" value="1"/>
</dbReference>
<gene>
    <name evidence="1" type="ORF">IM755_09645</name>
</gene>
<dbReference type="InterPro" id="IPR046584">
    <property type="entry name" value="DUF6642"/>
</dbReference>
<evidence type="ECO:0000313" key="1">
    <source>
        <dbReference type="EMBL" id="MBE9576970.1"/>
    </source>
</evidence>
<sequence>MPNFNSDFKIYCLEAVPNLQQNYNSTILPSLEKLALQYGITNVYQTCDSIESFESNINTLLYEDRNFHEYEIIYLVVEGQGNQIKIDNYNYSLEEIAEIFEGKLKGKQLHFANTMQLNLDAETAQYFIDVTGTTAVSGYRYPAPILSTILDNLFFSLCYDDDNVIRITEALYKKQYALAKTMGFTLYY</sequence>
<organism evidence="1 2">
    <name type="scientific">Flavobacterium proteolyticum</name>
    <dbReference type="NCBI Taxonomy" id="2911683"/>
    <lineage>
        <taxon>Bacteria</taxon>
        <taxon>Pseudomonadati</taxon>
        <taxon>Bacteroidota</taxon>
        <taxon>Flavobacteriia</taxon>
        <taxon>Flavobacteriales</taxon>
        <taxon>Flavobacteriaceae</taxon>
        <taxon>Flavobacterium</taxon>
    </lineage>
</organism>
<dbReference type="RefSeq" id="WP_194096242.1">
    <property type="nucleotide sequence ID" value="NZ_JADFTZ010000004.1"/>
</dbReference>
<proteinExistence type="predicted"/>
<comment type="caution">
    <text evidence="1">The sequence shown here is derived from an EMBL/GenBank/DDBJ whole genome shotgun (WGS) entry which is preliminary data.</text>
</comment>
<evidence type="ECO:0000313" key="2">
    <source>
        <dbReference type="Proteomes" id="UP000656274"/>
    </source>
</evidence>
<protein>
    <submittedName>
        <fullName evidence="1">Uncharacterized protein</fullName>
    </submittedName>
</protein>
<reference evidence="1 2" key="1">
    <citation type="submission" date="2020-10" db="EMBL/GenBank/DDBJ databases">
        <title>The genome sequence of Flavobacterium aquaticum 1Y8A.</title>
        <authorList>
            <person name="Liu Y."/>
        </authorList>
    </citation>
    <scope>NUCLEOTIDE SEQUENCE [LARGE SCALE GENOMIC DNA]</scope>
    <source>
        <strain evidence="1 2">1Y8A</strain>
    </source>
</reference>
<dbReference type="EMBL" id="JADFTZ010000004">
    <property type="protein sequence ID" value="MBE9576970.1"/>
    <property type="molecule type" value="Genomic_DNA"/>
</dbReference>
<dbReference type="Proteomes" id="UP000656274">
    <property type="component" value="Unassembled WGS sequence"/>
</dbReference>
<accession>A0ABR9WTJ0</accession>
<keyword evidence="2" id="KW-1185">Reference proteome</keyword>